<dbReference type="InterPro" id="IPR001816">
    <property type="entry name" value="Transl_elong_EFTs/EF1B"/>
</dbReference>
<dbReference type="InterPro" id="IPR036402">
    <property type="entry name" value="EF-Ts_dimer_sf"/>
</dbReference>
<dbReference type="PANTHER" id="PTHR11741">
    <property type="entry name" value="ELONGATION FACTOR TS"/>
    <property type="match status" value="1"/>
</dbReference>
<dbReference type="PANTHER" id="PTHR11741:SF0">
    <property type="entry name" value="ELONGATION FACTOR TS, MITOCHONDRIAL"/>
    <property type="match status" value="1"/>
</dbReference>
<dbReference type="InterPro" id="IPR018101">
    <property type="entry name" value="Transl_elong_Ts_CS"/>
</dbReference>
<evidence type="ECO:0000313" key="12">
    <source>
        <dbReference type="Proteomes" id="UP000254537"/>
    </source>
</evidence>
<dbReference type="PROSITE" id="PS01126">
    <property type="entry name" value="EF_TS_1"/>
    <property type="match status" value="1"/>
</dbReference>
<dbReference type="InterPro" id="IPR009060">
    <property type="entry name" value="UBA-like_sf"/>
</dbReference>
<keyword evidence="5 6" id="KW-0648">Protein biosynthesis</keyword>
<reference evidence="10 12" key="1">
    <citation type="submission" date="2018-07" db="EMBL/GenBank/DDBJ databases">
        <title>Crenobacter cavernae sp. nov., isolated from a karst cave.</title>
        <authorList>
            <person name="Zhu H."/>
        </authorList>
    </citation>
    <scope>NUCLEOTIDE SEQUENCE [LARGE SCALE GENOMIC DNA]</scope>
    <source>
        <strain evidence="10 12">K1W11S-77</strain>
    </source>
</reference>
<reference evidence="11 13" key="2">
    <citation type="submission" date="2018-10" db="EMBL/GenBank/DDBJ databases">
        <title>Draft genome of Fastidiocella sp. strain 375T, a bacterium isolated from a karstic cave dripping water.</title>
        <authorList>
            <person name="Coelho C."/>
            <person name="Verissimo A."/>
            <person name="Tiago I."/>
        </authorList>
    </citation>
    <scope>NUCLEOTIDE SEQUENCE [LARGE SCALE GENOMIC DNA]</scope>
    <source>
        <strain evidence="11 13">CAVE-375</strain>
    </source>
</reference>
<gene>
    <name evidence="6" type="primary">tsf</name>
    <name evidence="10" type="ORF">DWG20_11850</name>
    <name evidence="11" type="ORF">EBB06_13650</name>
</gene>
<evidence type="ECO:0000256" key="7">
    <source>
        <dbReference type="RuleBase" id="RU000642"/>
    </source>
</evidence>
<feature type="domain" description="Translation elongation factor EFTs/EF1B dimerisation" evidence="9">
    <location>
        <begin position="71"/>
        <end position="270"/>
    </location>
</feature>
<dbReference type="Gene3D" id="3.30.479.20">
    <property type="entry name" value="Elongation factor Ts, dimerisation domain"/>
    <property type="match status" value="2"/>
</dbReference>
<feature type="region of interest" description="Involved in Mg(2+) ion dislocation from EF-Tu" evidence="6">
    <location>
        <begin position="80"/>
        <end position="83"/>
    </location>
</feature>
<dbReference type="CDD" id="cd14275">
    <property type="entry name" value="UBA_EF-Ts"/>
    <property type="match status" value="1"/>
</dbReference>
<evidence type="ECO:0000256" key="8">
    <source>
        <dbReference type="RuleBase" id="RU000643"/>
    </source>
</evidence>
<dbReference type="PROSITE" id="PS01127">
    <property type="entry name" value="EF_TS_2"/>
    <property type="match status" value="1"/>
</dbReference>
<dbReference type="EMBL" id="REGR01000015">
    <property type="protein sequence ID" value="RXZ42088.1"/>
    <property type="molecule type" value="Genomic_DNA"/>
</dbReference>
<dbReference type="GO" id="GO:0003746">
    <property type="term" value="F:translation elongation factor activity"/>
    <property type="evidence" value="ECO:0007669"/>
    <property type="project" value="UniProtKB-UniRule"/>
</dbReference>
<dbReference type="RefSeq" id="WP_115434009.1">
    <property type="nucleotide sequence ID" value="NZ_CP031337.1"/>
</dbReference>
<sequence>MAEITAKMVADLRAATGLGMMECKKALVEAEGDAAKAEEILRIKSGNKAAKMAGRIAAEGVVSTYVDGGVGALVEINCETDFVAKDENFLAFTASVAKAVAVANPADVVALADVKTDSGETVEEARKAIIAKLGENMTIRRFVRYETEGKVATYLHGAKIGVIVDIAGDEALGRDIAMHVAASKPICVSKDQVPAEKLDTERKIYTAQAAESGKPADIVAKMVEGRVTKYLAEVTLLGQAFVKNPDVTVEKLLAEKSAKVNAFTMFVVGEGIEKAVVDYAAEVAAAAKL</sequence>
<dbReference type="Proteomes" id="UP000290682">
    <property type="component" value="Unassembled WGS sequence"/>
</dbReference>
<accession>A0A345Y827</accession>
<keyword evidence="3 6" id="KW-0963">Cytoplasm</keyword>
<dbReference type="Gene3D" id="1.10.286.20">
    <property type="match status" value="1"/>
</dbReference>
<keyword evidence="4 6" id="KW-0251">Elongation factor</keyword>
<dbReference type="NCBIfam" id="TIGR00116">
    <property type="entry name" value="tsf"/>
    <property type="match status" value="1"/>
</dbReference>
<dbReference type="SUPFAM" id="SSF54713">
    <property type="entry name" value="Elongation factor Ts (EF-Ts), dimerisation domain"/>
    <property type="match status" value="2"/>
</dbReference>
<organism evidence="10 12">
    <name type="scientific">Crenobacter cavernae</name>
    <dbReference type="NCBI Taxonomy" id="2290923"/>
    <lineage>
        <taxon>Bacteria</taxon>
        <taxon>Pseudomonadati</taxon>
        <taxon>Pseudomonadota</taxon>
        <taxon>Betaproteobacteria</taxon>
        <taxon>Neisseriales</taxon>
        <taxon>Neisseriaceae</taxon>
        <taxon>Crenobacter</taxon>
    </lineage>
</organism>
<dbReference type="EMBL" id="CP031337">
    <property type="protein sequence ID" value="AXK40079.1"/>
    <property type="molecule type" value="Genomic_DNA"/>
</dbReference>
<dbReference type="KEGG" id="ccah:DWG20_11850"/>
<evidence type="ECO:0000313" key="11">
    <source>
        <dbReference type="EMBL" id="RXZ42088.1"/>
    </source>
</evidence>
<keyword evidence="13" id="KW-1185">Reference proteome</keyword>
<comment type="function">
    <text evidence="6 7">Associates with the EF-Tu.GDP complex and induces the exchange of GDP to GTP. It remains bound to the aminoacyl-tRNA.EF-Tu.GTP complex up to the GTP hydrolysis stage on the ribosome.</text>
</comment>
<evidence type="ECO:0000313" key="10">
    <source>
        <dbReference type="EMBL" id="AXK40079.1"/>
    </source>
</evidence>
<dbReference type="OrthoDB" id="9808348at2"/>
<proteinExistence type="inferred from homology"/>
<evidence type="ECO:0000256" key="3">
    <source>
        <dbReference type="ARBA" id="ARBA00022490"/>
    </source>
</evidence>
<dbReference type="AlphaFoldDB" id="A0A345Y827"/>
<protein>
    <recommendedName>
        <fullName evidence="2 6">Elongation factor Ts</fullName>
        <shortName evidence="6">EF-Ts</shortName>
    </recommendedName>
</protein>
<dbReference type="SUPFAM" id="SSF46934">
    <property type="entry name" value="UBA-like"/>
    <property type="match status" value="1"/>
</dbReference>
<name>A0A345Y827_9NEIS</name>
<dbReference type="Pfam" id="PF00889">
    <property type="entry name" value="EF_TS"/>
    <property type="match status" value="1"/>
</dbReference>
<dbReference type="GO" id="GO:0005737">
    <property type="term" value="C:cytoplasm"/>
    <property type="evidence" value="ECO:0007669"/>
    <property type="project" value="UniProtKB-SubCell"/>
</dbReference>
<dbReference type="InterPro" id="IPR014039">
    <property type="entry name" value="Transl_elong_EFTs/EF1B_dimer"/>
</dbReference>
<evidence type="ECO:0000256" key="6">
    <source>
        <dbReference type="HAMAP-Rule" id="MF_00050"/>
    </source>
</evidence>
<dbReference type="FunFam" id="1.10.286.20:FF:000001">
    <property type="entry name" value="Elongation factor Ts"/>
    <property type="match status" value="1"/>
</dbReference>
<dbReference type="Proteomes" id="UP000254537">
    <property type="component" value="Chromosome"/>
</dbReference>
<dbReference type="HAMAP" id="MF_00050">
    <property type="entry name" value="EF_Ts"/>
    <property type="match status" value="1"/>
</dbReference>
<evidence type="ECO:0000256" key="4">
    <source>
        <dbReference type="ARBA" id="ARBA00022768"/>
    </source>
</evidence>
<comment type="similarity">
    <text evidence="1 6 7">Belongs to the EF-Ts family.</text>
</comment>
<dbReference type="FunFam" id="1.10.8.10:FF:000001">
    <property type="entry name" value="Elongation factor Ts"/>
    <property type="match status" value="1"/>
</dbReference>
<comment type="subcellular location">
    <subcellularLocation>
        <location evidence="6 8">Cytoplasm</location>
    </subcellularLocation>
</comment>
<evidence type="ECO:0000256" key="1">
    <source>
        <dbReference type="ARBA" id="ARBA00005532"/>
    </source>
</evidence>
<evidence type="ECO:0000256" key="5">
    <source>
        <dbReference type="ARBA" id="ARBA00022917"/>
    </source>
</evidence>
<evidence type="ECO:0000259" key="9">
    <source>
        <dbReference type="Pfam" id="PF00889"/>
    </source>
</evidence>
<evidence type="ECO:0000256" key="2">
    <source>
        <dbReference type="ARBA" id="ARBA00016956"/>
    </source>
</evidence>
<dbReference type="Gene3D" id="1.10.8.10">
    <property type="entry name" value="DNA helicase RuvA subunit, C-terminal domain"/>
    <property type="match status" value="1"/>
</dbReference>
<evidence type="ECO:0000313" key="13">
    <source>
        <dbReference type="Proteomes" id="UP000290682"/>
    </source>
</evidence>